<evidence type="ECO:0000256" key="5">
    <source>
        <dbReference type="ARBA" id="ARBA00023002"/>
    </source>
</evidence>
<dbReference type="Proteomes" id="UP000694846">
    <property type="component" value="Unplaced"/>
</dbReference>
<keyword evidence="7" id="KW-0503">Monooxygenase</keyword>
<dbReference type="GO" id="GO:0004497">
    <property type="term" value="F:monooxygenase activity"/>
    <property type="evidence" value="ECO:0007669"/>
    <property type="project" value="UniProtKB-KW"/>
</dbReference>
<dbReference type="InterPro" id="IPR050479">
    <property type="entry name" value="CYP11_CYP27_families"/>
</dbReference>
<dbReference type="GO" id="GO:0020037">
    <property type="term" value="F:heme binding"/>
    <property type="evidence" value="ECO:0007669"/>
    <property type="project" value="InterPro"/>
</dbReference>
<dbReference type="AlphaFoldDB" id="A0A8B8FRV8"/>
<evidence type="ECO:0000256" key="4">
    <source>
        <dbReference type="ARBA" id="ARBA00022723"/>
    </source>
</evidence>
<dbReference type="Pfam" id="PF00067">
    <property type="entry name" value="p450"/>
    <property type="match status" value="1"/>
</dbReference>
<comment type="cofactor">
    <cofactor evidence="1">
        <name>heme</name>
        <dbReference type="ChEBI" id="CHEBI:30413"/>
    </cofactor>
</comment>
<dbReference type="PANTHER" id="PTHR24279:SF120">
    <property type="entry name" value="CYTOCHROME P450"/>
    <property type="match status" value="1"/>
</dbReference>
<sequence length="347" mass="40608">MSFLFKRFWNIRVITCRAKSTVFTSKSQDDVDFVKEYSELPGPKALPLFGNSWRFMAIIGDYKVAEIDKLSLRLWKNYGDIVKIEKILGRPDMVFLYNADEIEKVFRNEELMPHRPSMPSLNYYKHVLRKDFFGELAGVIAVHGQKWYEFRTKVQQPMLQPRTAKFYIGTIEDTAISFVNRIKKIKDKNQEVPDDFLNEIHKWSLESIARVALDQKLGCLEDEHTVDSDTQNLIDAINIFFANVPELELKIPFWKLFSTPTWRKYIKALDTITNVTSKHINQSLEQLLSQKSFRSNNQSSLLQRVLNLDPSNPKLAQILSLDMFIVGIDTVKYIKMYHLRIYVPLEQ</sequence>
<reference evidence="9" key="1">
    <citation type="submission" date="2025-08" db="UniProtKB">
        <authorList>
            <consortium name="RefSeq"/>
        </authorList>
    </citation>
    <scope>IDENTIFICATION</scope>
    <source>
        <tissue evidence="9">Whole body</tissue>
    </source>
</reference>
<comment type="similarity">
    <text evidence="2">Belongs to the cytochrome P450 family.</text>
</comment>
<keyword evidence="4" id="KW-0479">Metal-binding</keyword>
<dbReference type="GeneID" id="112685749"/>
<dbReference type="Gene3D" id="1.10.630.10">
    <property type="entry name" value="Cytochrome P450"/>
    <property type="match status" value="1"/>
</dbReference>
<dbReference type="PANTHER" id="PTHR24279">
    <property type="entry name" value="CYTOCHROME P450"/>
    <property type="match status" value="1"/>
</dbReference>
<evidence type="ECO:0000256" key="3">
    <source>
        <dbReference type="ARBA" id="ARBA00022617"/>
    </source>
</evidence>
<evidence type="ECO:0000256" key="1">
    <source>
        <dbReference type="ARBA" id="ARBA00001971"/>
    </source>
</evidence>
<evidence type="ECO:0000313" key="9">
    <source>
        <dbReference type="RefSeq" id="XP_025413502.1"/>
    </source>
</evidence>
<keyword evidence="8" id="KW-1185">Reference proteome</keyword>
<dbReference type="InterPro" id="IPR001128">
    <property type="entry name" value="Cyt_P450"/>
</dbReference>
<evidence type="ECO:0000256" key="2">
    <source>
        <dbReference type="ARBA" id="ARBA00010617"/>
    </source>
</evidence>
<dbReference type="RefSeq" id="XP_025413502.1">
    <property type="nucleotide sequence ID" value="XM_025557717.1"/>
</dbReference>
<evidence type="ECO:0000256" key="7">
    <source>
        <dbReference type="ARBA" id="ARBA00023033"/>
    </source>
</evidence>
<keyword evidence="3" id="KW-0349">Heme</keyword>
<evidence type="ECO:0000313" key="8">
    <source>
        <dbReference type="Proteomes" id="UP000694846"/>
    </source>
</evidence>
<gene>
    <name evidence="9" type="primary">LOC112685749</name>
</gene>
<dbReference type="InterPro" id="IPR036396">
    <property type="entry name" value="Cyt_P450_sf"/>
</dbReference>
<proteinExistence type="inferred from homology"/>
<dbReference type="GO" id="GO:0005506">
    <property type="term" value="F:iron ion binding"/>
    <property type="evidence" value="ECO:0007669"/>
    <property type="project" value="InterPro"/>
</dbReference>
<keyword evidence="5" id="KW-0560">Oxidoreductase</keyword>
<name>A0A8B8FRV8_9HEMI</name>
<accession>A0A8B8FRV8</accession>
<dbReference type="GO" id="GO:0016705">
    <property type="term" value="F:oxidoreductase activity, acting on paired donors, with incorporation or reduction of molecular oxygen"/>
    <property type="evidence" value="ECO:0007669"/>
    <property type="project" value="InterPro"/>
</dbReference>
<organism evidence="8 9">
    <name type="scientific">Sipha flava</name>
    <name type="common">yellow sugarcane aphid</name>
    <dbReference type="NCBI Taxonomy" id="143950"/>
    <lineage>
        <taxon>Eukaryota</taxon>
        <taxon>Metazoa</taxon>
        <taxon>Ecdysozoa</taxon>
        <taxon>Arthropoda</taxon>
        <taxon>Hexapoda</taxon>
        <taxon>Insecta</taxon>
        <taxon>Pterygota</taxon>
        <taxon>Neoptera</taxon>
        <taxon>Paraneoptera</taxon>
        <taxon>Hemiptera</taxon>
        <taxon>Sternorrhyncha</taxon>
        <taxon>Aphidomorpha</taxon>
        <taxon>Aphidoidea</taxon>
        <taxon>Aphididae</taxon>
        <taxon>Sipha</taxon>
    </lineage>
</organism>
<dbReference type="OrthoDB" id="3945418at2759"/>
<evidence type="ECO:0000256" key="6">
    <source>
        <dbReference type="ARBA" id="ARBA00023004"/>
    </source>
</evidence>
<dbReference type="SMR" id="A0A8B8FRV8"/>
<protein>
    <submittedName>
        <fullName evidence="9">Probable cytochrome P450 49a1</fullName>
    </submittedName>
</protein>
<dbReference type="SUPFAM" id="SSF48264">
    <property type="entry name" value="Cytochrome P450"/>
    <property type="match status" value="1"/>
</dbReference>
<keyword evidence="6" id="KW-0408">Iron</keyword>